<evidence type="ECO:0000313" key="12">
    <source>
        <dbReference type="EMBL" id="KAG2562487.1"/>
    </source>
</evidence>
<dbReference type="InterPro" id="IPR001574">
    <property type="entry name" value="Ribosome_inactivat_prot"/>
</dbReference>
<dbReference type="PANTHER" id="PTHR33453:SF9">
    <property type="entry name" value="ALBUMIN B-32"/>
    <property type="match status" value="1"/>
</dbReference>
<proteinExistence type="inferred from homology"/>
<evidence type="ECO:0000256" key="1">
    <source>
        <dbReference type="ARBA" id="ARBA00000237"/>
    </source>
</evidence>
<gene>
    <name evidence="12" type="ORF">PVAP13_8KG234706</name>
</gene>
<dbReference type="EMBL" id="CM029051">
    <property type="protein sequence ID" value="KAG2562487.1"/>
    <property type="molecule type" value="Genomic_DNA"/>
</dbReference>
<keyword evidence="6 9" id="KW-0611">Plant defense</keyword>
<evidence type="ECO:0000256" key="5">
    <source>
        <dbReference type="ARBA" id="ARBA00022801"/>
    </source>
</evidence>
<dbReference type="GO" id="GO:0017148">
    <property type="term" value="P:negative regulation of translation"/>
    <property type="evidence" value="ECO:0007669"/>
    <property type="project" value="UniProtKB-KW"/>
</dbReference>
<feature type="compositionally biased region" description="Basic and acidic residues" evidence="10">
    <location>
        <begin position="180"/>
        <end position="194"/>
    </location>
</feature>
<dbReference type="SUPFAM" id="SSF56371">
    <property type="entry name" value="Ribosome inactivating proteins (RIP)"/>
    <property type="match status" value="2"/>
</dbReference>
<evidence type="ECO:0000313" key="13">
    <source>
        <dbReference type="Proteomes" id="UP000823388"/>
    </source>
</evidence>
<keyword evidence="5 9" id="KW-0378">Hydrolase</keyword>
<name>A0A8T0PJH4_PANVG</name>
<keyword evidence="7 9" id="KW-0652">Protein synthesis inhibitor</keyword>
<feature type="region of interest" description="Disordered" evidence="10">
    <location>
        <begin position="180"/>
        <end position="231"/>
    </location>
</feature>
<dbReference type="Proteomes" id="UP000823388">
    <property type="component" value="Chromosome 8K"/>
</dbReference>
<dbReference type="InterPro" id="IPR046533">
    <property type="entry name" value="DUF6598"/>
</dbReference>
<dbReference type="EC" id="3.2.2.22" evidence="3"/>
<dbReference type="InterPro" id="IPR016138">
    <property type="entry name" value="Ribosome_inactivat_prot_sub1"/>
</dbReference>
<comment type="catalytic activity">
    <reaction evidence="1 9">
        <text>Endohydrolysis of the N-glycosidic bond at one specific adenosine on the 28S rRNA.</text>
        <dbReference type="EC" id="3.2.2.22"/>
    </reaction>
</comment>
<organism evidence="12 13">
    <name type="scientific">Panicum virgatum</name>
    <name type="common">Blackwell switchgrass</name>
    <dbReference type="NCBI Taxonomy" id="38727"/>
    <lineage>
        <taxon>Eukaryota</taxon>
        <taxon>Viridiplantae</taxon>
        <taxon>Streptophyta</taxon>
        <taxon>Embryophyta</taxon>
        <taxon>Tracheophyta</taxon>
        <taxon>Spermatophyta</taxon>
        <taxon>Magnoliopsida</taxon>
        <taxon>Liliopsida</taxon>
        <taxon>Poales</taxon>
        <taxon>Poaceae</taxon>
        <taxon>PACMAD clade</taxon>
        <taxon>Panicoideae</taxon>
        <taxon>Panicodae</taxon>
        <taxon>Paniceae</taxon>
        <taxon>Panicinae</taxon>
        <taxon>Panicum</taxon>
        <taxon>Panicum sect. Hiantes</taxon>
    </lineage>
</organism>
<evidence type="ECO:0000256" key="2">
    <source>
        <dbReference type="ARBA" id="ARBA00008544"/>
    </source>
</evidence>
<dbReference type="GO" id="GO:0030598">
    <property type="term" value="F:rRNA N-glycosylase activity"/>
    <property type="evidence" value="ECO:0007669"/>
    <property type="project" value="UniProtKB-EC"/>
</dbReference>
<dbReference type="InterPro" id="IPR036041">
    <property type="entry name" value="Ribosome-inact_prot_sf"/>
</dbReference>
<evidence type="ECO:0000256" key="10">
    <source>
        <dbReference type="SAM" id="MobiDB-lite"/>
    </source>
</evidence>
<evidence type="ECO:0000259" key="11">
    <source>
        <dbReference type="Pfam" id="PF20241"/>
    </source>
</evidence>
<comment type="caution">
    <text evidence="12">The sequence shown here is derived from an EMBL/GenBank/DDBJ whole genome shotgun (WGS) entry which is preliminary data.</text>
</comment>
<dbReference type="Gene3D" id="3.40.420.10">
    <property type="entry name" value="Ricin (A subunit), domain 1"/>
    <property type="match status" value="1"/>
</dbReference>
<accession>A0A8T0PJH4</accession>
<dbReference type="AlphaFoldDB" id="A0A8T0PJH4"/>
<dbReference type="GO" id="GO:0090729">
    <property type="term" value="F:toxin activity"/>
    <property type="evidence" value="ECO:0007669"/>
    <property type="project" value="UniProtKB-KW"/>
</dbReference>
<dbReference type="Pfam" id="PF00161">
    <property type="entry name" value="RIP"/>
    <property type="match status" value="2"/>
</dbReference>
<comment type="similarity">
    <text evidence="2">Belongs to the ribosome-inactivating protein family. Type 1 RIP subfamily.</text>
</comment>
<dbReference type="GO" id="GO:0006952">
    <property type="term" value="P:defense response"/>
    <property type="evidence" value="ECO:0007669"/>
    <property type="project" value="UniProtKB-KW"/>
</dbReference>
<dbReference type="Pfam" id="PF20241">
    <property type="entry name" value="DUF6598"/>
    <property type="match status" value="1"/>
</dbReference>
<evidence type="ECO:0000256" key="4">
    <source>
        <dbReference type="ARBA" id="ARBA00022656"/>
    </source>
</evidence>
<evidence type="ECO:0000256" key="8">
    <source>
        <dbReference type="ARBA" id="ARBA00030788"/>
    </source>
</evidence>
<protein>
    <recommendedName>
        <fullName evidence="3">rRNA N-glycosylase</fullName>
        <ecNumber evidence="3">3.2.2.22</ecNumber>
    </recommendedName>
    <alternativeName>
        <fullName evidence="8">rRNA N-glycosidase</fullName>
    </alternativeName>
</protein>
<feature type="region of interest" description="Disordered" evidence="10">
    <location>
        <begin position="352"/>
        <end position="388"/>
    </location>
</feature>
<sequence length="672" mass="74138">MSGRHQPQPLGPFNPPGRVLFRLSFNVDNATEDDFDRFIQQVEQEILNHMRNPRYCGTAGAAVLPYCRPVEQPTGRRAPVQPVPRAQRRRVAPVLPVPRSQRTWFVIVLETRDRGTTYRVPFFIEAETVYLRGYQNQAGNLFEFAPDISRDHNLPARSYLGNAATALSFNCNYGDIVRSTAERTSSREDRRRAGDPGLILQPLPAGPPAPWERQRQQQQQGERPRRSPNFGQERLRVAVRELAQANNDSSQHRTAQNLLLVIVRFCESIRLRNVRREMVELWTVEPNSRDQQPSRGLSGAAILVINNWSTLSQNLLRHERNLGPWPTNGVAGIGTADEAQGIVVLVQFSGDPNEAGNRTPEWVNDDNADGRQGGPGAGRPGPSWGADAAAVTPPPVILDWYLVPEEPATEILGVLVPHQQSGVYGNITVTDCFGAQSAYSRDRAGYQRSSSGDSAELRLELNALNRAISAYGCFYIDVDLWSASTGQMLSKGRISWSRYNFWTNLCGYVLYKTIGQARLVYIVYRKAVQVAVTVTVDNGGDDDFAGAGGSFTATNTRLTKVLYNEPFLPPPARRPMVRAVRSDRGPHVVLYGEDVVAAPLEELLSVTVSLLPRGARRRVAATFELEPTEASGSTTKTSTLQQGGTVTVSFAWSLLPMGLSNYSAASDGQCLA</sequence>
<keyword evidence="4 9" id="KW-0800">Toxin</keyword>
<keyword evidence="13" id="KW-1185">Reference proteome</keyword>
<evidence type="ECO:0000256" key="7">
    <source>
        <dbReference type="ARBA" id="ARBA00023193"/>
    </source>
</evidence>
<evidence type="ECO:0000256" key="6">
    <source>
        <dbReference type="ARBA" id="ARBA00022821"/>
    </source>
</evidence>
<dbReference type="PANTHER" id="PTHR33453">
    <property type="match status" value="1"/>
</dbReference>
<feature type="domain" description="DUF6598" evidence="11">
    <location>
        <begin position="419"/>
        <end position="648"/>
    </location>
</feature>
<evidence type="ECO:0000256" key="9">
    <source>
        <dbReference type="RuleBase" id="RU004915"/>
    </source>
</evidence>
<evidence type="ECO:0000256" key="3">
    <source>
        <dbReference type="ARBA" id="ARBA00012001"/>
    </source>
</evidence>
<dbReference type="OrthoDB" id="618095at2759"/>
<reference evidence="12" key="1">
    <citation type="submission" date="2020-05" db="EMBL/GenBank/DDBJ databases">
        <title>WGS assembly of Panicum virgatum.</title>
        <authorList>
            <person name="Lovell J.T."/>
            <person name="Jenkins J."/>
            <person name="Shu S."/>
            <person name="Juenger T.E."/>
            <person name="Schmutz J."/>
        </authorList>
    </citation>
    <scope>NUCLEOTIDE SEQUENCE</scope>
    <source>
        <strain evidence="12">AP13</strain>
    </source>
</reference>